<dbReference type="Proteomes" id="UP000293360">
    <property type="component" value="Unassembled WGS sequence"/>
</dbReference>
<keyword evidence="3" id="KW-1185">Reference proteome</keyword>
<dbReference type="Pfam" id="PF00975">
    <property type="entry name" value="Thioesterase"/>
    <property type="match status" value="1"/>
</dbReference>
<evidence type="ECO:0000313" key="3">
    <source>
        <dbReference type="Proteomes" id="UP000293360"/>
    </source>
</evidence>
<accession>A0A4Q4SWV7</accession>
<organism evidence="2 3">
    <name type="scientific">Monosporascus ibericus</name>
    <dbReference type="NCBI Taxonomy" id="155417"/>
    <lineage>
        <taxon>Eukaryota</taxon>
        <taxon>Fungi</taxon>
        <taxon>Dikarya</taxon>
        <taxon>Ascomycota</taxon>
        <taxon>Pezizomycotina</taxon>
        <taxon>Sordariomycetes</taxon>
        <taxon>Xylariomycetidae</taxon>
        <taxon>Xylariales</taxon>
        <taxon>Xylariales incertae sedis</taxon>
        <taxon>Monosporascus</taxon>
    </lineage>
</organism>
<evidence type="ECO:0000313" key="2">
    <source>
        <dbReference type="EMBL" id="RYO80559.1"/>
    </source>
</evidence>
<dbReference type="OrthoDB" id="10253869at2759"/>
<dbReference type="SUPFAM" id="SSF53474">
    <property type="entry name" value="alpha/beta-Hydrolases"/>
    <property type="match status" value="1"/>
</dbReference>
<proteinExistence type="predicted"/>
<dbReference type="STRING" id="155417.A0A4Q4SWV7"/>
<dbReference type="EMBL" id="QJNU01001042">
    <property type="protein sequence ID" value="RYO80559.1"/>
    <property type="molecule type" value="Genomic_DNA"/>
</dbReference>
<feature type="domain" description="Thioesterase" evidence="1">
    <location>
        <begin position="24"/>
        <end position="106"/>
    </location>
</feature>
<sequence>MDDVRNPDRIQRRLDGRRSKCTSVVLIHDGGGTTFAYYMLHALDRDVYTIYDPNYATAQPWEGGLDGMAAHYLRLIKDAGLHGPLILGGWSLGGYIALAIARLIADDPCSPISVAGCLLVDTPYHIPLAQFPEECVEPDQSDLPRLTQKSLDRCDDLLDAWELPTWDSAPCGTRVLHCPQLGARYPSSIPPGHFVRESIHGEITVQEVAPEYPSRDLSPSDNPTPLLVPRGEYRYCEKHAAELAPAGLIRCVRRCINRDYRGCGALVDYFREDPLLGWATGGYPEFIKLVIDLDAHHYDMFALARVDATTSAIKQGLDALDSFMLPD</sequence>
<dbReference type="AlphaFoldDB" id="A0A4Q4SWV7"/>
<name>A0A4Q4SWV7_9PEZI</name>
<dbReference type="InterPro" id="IPR001031">
    <property type="entry name" value="Thioesterase"/>
</dbReference>
<reference evidence="2 3" key="1">
    <citation type="submission" date="2018-06" db="EMBL/GenBank/DDBJ databases">
        <title>Complete Genomes of Monosporascus.</title>
        <authorList>
            <person name="Robinson A.J."/>
            <person name="Natvig D.O."/>
        </authorList>
    </citation>
    <scope>NUCLEOTIDE SEQUENCE [LARGE SCALE GENOMIC DNA]</scope>
    <source>
        <strain evidence="2 3">CBS 110550</strain>
    </source>
</reference>
<dbReference type="InterPro" id="IPR029058">
    <property type="entry name" value="AB_hydrolase_fold"/>
</dbReference>
<gene>
    <name evidence="2" type="ORF">DL764_009886</name>
</gene>
<dbReference type="Gene3D" id="3.40.50.1820">
    <property type="entry name" value="alpha/beta hydrolase"/>
    <property type="match status" value="1"/>
</dbReference>
<comment type="caution">
    <text evidence="2">The sequence shown here is derived from an EMBL/GenBank/DDBJ whole genome shotgun (WGS) entry which is preliminary data.</text>
</comment>
<evidence type="ECO:0000259" key="1">
    <source>
        <dbReference type="Pfam" id="PF00975"/>
    </source>
</evidence>
<protein>
    <recommendedName>
        <fullName evidence="1">Thioesterase domain-containing protein</fullName>
    </recommendedName>
</protein>